<feature type="transmembrane region" description="Helical" evidence="1">
    <location>
        <begin position="357"/>
        <end position="375"/>
    </location>
</feature>
<keyword evidence="4" id="KW-1185">Reference proteome</keyword>
<feature type="transmembrane region" description="Helical" evidence="1">
    <location>
        <begin position="150"/>
        <end position="182"/>
    </location>
</feature>
<feature type="transmembrane region" description="Helical" evidence="1">
    <location>
        <begin position="47"/>
        <end position="68"/>
    </location>
</feature>
<dbReference type="OrthoDB" id="416867at2"/>
<feature type="domain" description="DUF2157" evidence="2">
    <location>
        <begin position="15"/>
        <end position="169"/>
    </location>
</feature>
<dbReference type="EMBL" id="RSCL01000016">
    <property type="protein sequence ID" value="RUT02565.1"/>
    <property type="molecule type" value="Genomic_DNA"/>
</dbReference>
<feature type="transmembrane region" description="Helical" evidence="1">
    <location>
        <begin position="323"/>
        <end position="345"/>
    </location>
</feature>
<evidence type="ECO:0000313" key="3">
    <source>
        <dbReference type="EMBL" id="RUT02565.1"/>
    </source>
</evidence>
<feature type="transmembrane region" description="Helical" evidence="1">
    <location>
        <begin position="118"/>
        <end position="138"/>
    </location>
</feature>
<dbReference type="Proteomes" id="UP000271624">
    <property type="component" value="Unassembled WGS sequence"/>
</dbReference>
<feature type="transmembrane region" description="Helical" evidence="1">
    <location>
        <begin position="436"/>
        <end position="457"/>
    </location>
</feature>
<dbReference type="Pfam" id="PF09925">
    <property type="entry name" value="DUF2157"/>
    <property type="match status" value="1"/>
</dbReference>
<feature type="transmembrane region" description="Helical" evidence="1">
    <location>
        <begin position="202"/>
        <end position="220"/>
    </location>
</feature>
<proteinExistence type="predicted"/>
<reference evidence="3" key="1">
    <citation type="submission" date="2018-12" db="EMBL/GenBank/DDBJ databases">
        <authorList>
            <person name="Will S."/>
            <person name="Neumann-Schaal M."/>
            <person name="Henke P."/>
        </authorList>
    </citation>
    <scope>NUCLEOTIDE SEQUENCE</scope>
    <source>
        <strain evidence="3">PCC 7102</strain>
    </source>
</reference>
<keyword evidence="1" id="KW-0472">Membrane</keyword>
<feature type="transmembrane region" description="Helical" evidence="1">
    <location>
        <begin position="381"/>
        <end position="401"/>
    </location>
</feature>
<name>A0A433V8Z1_9CYAN</name>
<evidence type="ECO:0000313" key="4">
    <source>
        <dbReference type="Proteomes" id="UP000271624"/>
    </source>
</evidence>
<protein>
    <recommendedName>
        <fullName evidence="2">DUF2157 domain-containing protein</fullName>
    </recommendedName>
</protein>
<dbReference type="RefSeq" id="WP_127084261.1">
    <property type="nucleotide sequence ID" value="NZ_RSCL01000016.1"/>
</dbReference>
<evidence type="ECO:0000259" key="2">
    <source>
        <dbReference type="Pfam" id="PF09925"/>
    </source>
</evidence>
<keyword evidence="1" id="KW-1133">Transmembrane helix</keyword>
<feature type="transmembrane region" description="Helical" evidence="1">
    <location>
        <begin position="225"/>
        <end position="242"/>
    </location>
</feature>
<evidence type="ECO:0000256" key="1">
    <source>
        <dbReference type="SAM" id="Phobius"/>
    </source>
</evidence>
<keyword evidence="1" id="KW-0812">Transmembrane</keyword>
<reference evidence="3" key="2">
    <citation type="journal article" date="2019" name="Genome Biol. Evol.">
        <title>Day and night: Metabolic profiles and evolutionary relationships of six axenic non-marine cyanobacteria.</title>
        <authorList>
            <person name="Will S.E."/>
            <person name="Henke P."/>
            <person name="Boedeker C."/>
            <person name="Huang S."/>
            <person name="Brinkmann H."/>
            <person name="Rohde M."/>
            <person name="Jarek M."/>
            <person name="Friedl T."/>
            <person name="Seufert S."/>
            <person name="Schumacher M."/>
            <person name="Overmann J."/>
            <person name="Neumann-Schaal M."/>
            <person name="Petersen J."/>
        </authorList>
    </citation>
    <scope>NUCLEOTIDE SEQUENCE [LARGE SCALE GENOMIC DNA]</scope>
    <source>
        <strain evidence="3">PCC 7102</strain>
    </source>
</reference>
<gene>
    <name evidence="3" type="ORF">DSM106972_060430</name>
</gene>
<feature type="transmembrane region" description="Helical" evidence="1">
    <location>
        <begin position="292"/>
        <end position="311"/>
    </location>
</feature>
<sequence length="470" mass="53738">MIDNFKRKLRAEAQLWRDEGLIDEHLHEQLATRYEFNNLEAEGRDSFVFILIGLGAVLLALGVITFVAANWQVLSREIKLVLLLTLFLATNISGFYLWRQPLPTSITARRTQRRKRTFGTGLILLGNLLIGANMGLLAQMFHIGGSPYQLYLAWGLAVVLMACSLHITTLAVLALILLQIGYWTGLSEVYYWEKYQSWGHVMIRHMPLILAMVFVPLAYLCRSRWIFRLSVIAIVINLQFNLRSFDLIYSNIPFWAGLAALAIPPALLWSYSDSPFSFLNSNSPRFQPTARTLTFVFFAINFYIYSFRWQWESNYQANASNSIQAWFPVIDVVIFTLIAICQWWNLLRPRQNTRIEATNIFVGCFILLSSTVIVLHHFRVIAPAISIFTFNLLLAVLACCLIKEALELGKRGAYWGGIILLTLQIISRMLEYDTQLLFKSFVFILCGVAVIGAGIWFERRTSNITQNPNP</sequence>
<accession>A0A433V8Z1</accession>
<feature type="transmembrane region" description="Helical" evidence="1">
    <location>
        <begin position="413"/>
        <end position="430"/>
    </location>
</feature>
<organism evidence="3 4">
    <name type="scientific">Dulcicalothrix desertica PCC 7102</name>
    <dbReference type="NCBI Taxonomy" id="232991"/>
    <lineage>
        <taxon>Bacteria</taxon>
        <taxon>Bacillati</taxon>
        <taxon>Cyanobacteriota</taxon>
        <taxon>Cyanophyceae</taxon>
        <taxon>Nostocales</taxon>
        <taxon>Calotrichaceae</taxon>
        <taxon>Dulcicalothrix</taxon>
    </lineage>
</organism>
<dbReference type="AlphaFoldDB" id="A0A433V8Z1"/>
<dbReference type="InterPro" id="IPR018677">
    <property type="entry name" value="DUF2157"/>
</dbReference>
<feature type="transmembrane region" description="Helical" evidence="1">
    <location>
        <begin position="254"/>
        <end position="271"/>
    </location>
</feature>
<feature type="transmembrane region" description="Helical" evidence="1">
    <location>
        <begin position="80"/>
        <end position="98"/>
    </location>
</feature>
<comment type="caution">
    <text evidence="3">The sequence shown here is derived from an EMBL/GenBank/DDBJ whole genome shotgun (WGS) entry which is preliminary data.</text>
</comment>